<sequence>MILKANNAKQRFQNNTNAKLLLINSETNEVYYNLSFKEDFKGFLWKNPDKIDFATNVVKNKQYSNREITIDKIVIETETEYHNVDLGGKKLTFNYVTTEKTTKAK</sequence>
<protein>
    <submittedName>
        <fullName evidence="1">Uncharacterized protein</fullName>
    </submittedName>
</protein>
<proteinExistence type="predicted"/>
<dbReference type="STRING" id="42094.JM47_01895"/>
<dbReference type="RefSeq" id="WP_208895264.1">
    <property type="nucleotide sequence ID" value="NZ_CP009770.1"/>
</dbReference>
<evidence type="ECO:0000313" key="2">
    <source>
        <dbReference type="Proteomes" id="UP000032261"/>
    </source>
</evidence>
<accession>A0A0C5RPK6</accession>
<gene>
    <name evidence="1" type="ORF">JM47_01895</name>
</gene>
<evidence type="ECO:0000313" key="1">
    <source>
        <dbReference type="EMBL" id="AJQ45344.1"/>
    </source>
</evidence>
<dbReference type="AlphaFoldDB" id="A0A0C5RPK6"/>
<dbReference type="HOGENOM" id="CLU_2235419_0_0_14"/>
<dbReference type="Proteomes" id="UP000032261">
    <property type="component" value="Chromosome"/>
</dbReference>
<reference evidence="1 2" key="1">
    <citation type="journal article" date="2015" name="Genome Announc.">
        <title>Genome Sequence of Ureaplasma diversum Strain ATCC 49782.</title>
        <authorList>
            <person name="Marques L.M."/>
            <person name="Guimaraes A.M."/>
            <person name="Martins H.B."/>
            <person name="Rezende I.S."/>
            <person name="Barbosa M.S."/>
            <person name="Campos G.B."/>
            <person name="do Nascimento N.C."/>
            <person name="Dos Santos A.P."/>
            <person name="Amorim A.T."/>
            <person name="Santos V.M."/>
            <person name="Messick J.B."/>
            <person name="Timenetsky J."/>
        </authorList>
    </citation>
    <scope>NUCLEOTIDE SEQUENCE [LARGE SCALE GENOMIC DNA]</scope>
    <source>
        <strain evidence="1 2">ATCC 49782</strain>
    </source>
</reference>
<dbReference type="KEGG" id="ude:JM47_01895"/>
<name>A0A0C5RPK6_9BACT</name>
<organism evidence="1 2">
    <name type="scientific">Ureaplasma diversum</name>
    <dbReference type="NCBI Taxonomy" id="42094"/>
    <lineage>
        <taxon>Bacteria</taxon>
        <taxon>Bacillati</taxon>
        <taxon>Mycoplasmatota</taxon>
        <taxon>Mycoplasmoidales</taxon>
        <taxon>Mycoplasmoidaceae</taxon>
        <taxon>Ureaplasma</taxon>
    </lineage>
</organism>
<dbReference type="PATRIC" id="fig|42094.4.peg.368"/>
<dbReference type="EMBL" id="CP009770">
    <property type="protein sequence ID" value="AJQ45344.1"/>
    <property type="molecule type" value="Genomic_DNA"/>
</dbReference>